<feature type="domain" description="BIG2" evidence="1">
    <location>
        <begin position="132"/>
        <end position="204"/>
    </location>
</feature>
<comment type="caution">
    <text evidence="2">The sequence shown here is derived from an EMBL/GenBank/DDBJ whole genome shotgun (WGS) entry which is preliminary data.</text>
</comment>
<gene>
    <name evidence="2" type="ORF">QUW02_01835</name>
</gene>
<evidence type="ECO:0000313" key="2">
    <source>
        <dbReference type="EMBL" id="MDM8144678.1"/>
    </source>
</evidence>
<keyword evidence="3" id="KW-1185">Reference proteome</keyword>
<dbReference type="Pfam" id="PF02368">
    <property type="entry name" value="Big_2"/>
    <property type="match status" value="1"/>
</dbReference>
<evidence type="ECO:0000259" key="1">
    <source>
        <dbReference type="SMART" id="SM00635"/>
    </source>
</evidence>
<dbReference type="Gene3D" id="2.60.40.1080">
    <property type="match status" value="1"/>
</dbReference>
<organism evidence="2 3">
    <name type="scientific">Bacteroides eggerthii</name>
    <dbReference type="NCBI Taxonomy" id="28111"/>
    <lineage>
        <taxon>Bacteria</taxon>
        <taxon>Pseudomonadati</taxon>
        <taxon>Bacteroidota</taxon>
        <taxon>Bacteroidia</taxon>
        <taxon>Bacteroidales</taxon>
        <taxon>Bacteroidaceae</taxon>
        <taxon>Bacteroides</taxon>
    </lineage>
</organism>
<reference evidence="2 3" key="1">
    <citation type="submission" date="2023-06" db="EMBL/GenBank/DDBJ databases">
        <authorList>
            <person name="Zeman M."/>
            <person name="Kubasova T."/>
            <person name="Jahodarova E."/>
            <person name="Nykrynova M."/>
            <person name="Rychlik I."/>
        </authorList>
    </citation>
    <scope>NUCLEOTIDE SEQUENCE [LARGE SCALE GENOMIC DNA]</scope>
    <source>
        <strain evidence="2 3">ET4</strain>
    </source>
</reference>
<dbReference type="InterPro" id="IPR008964">
    <property type="entry name" value="Invasin/intimin_cell_adhesion"/>
</dbReference>
<reference evidence="3" key="2">
    <citation type="submission" date="2023-07" db="EMBL/GenBank/DDBJ databases">
        <title>Identification and characterization of horizontal gene transfer across gut microbiota members of farm animals based on homology search.</title>
        <authorList>
            <person name="Schwarzerova J."/>
            <person name="Nykrynova M."/>
            <person name="Jureckova K."/>
            <person name="Cejkova D."/>
            <person name="Rychlik I."/>
        </authorList>
    </citation>
    <scope>NUCLEOTIDE SEQUENCE [LARGE SCALE GENOMIC DNA]</scope>
    <source>
        <strain evidence="3">ET4</strain>
    </source>
</reference>
<name>A0ABT7U4F4_9BACE</name>
<dbReference type="InterPro" id="IPR003343">
    <property type="entry name" value="Big_2"/>
</dbReference>
<dbReference type="Proteomes" id="UP001228403">
    <property type="component" value="Unassembled WGS sequence"/>
</dbReference>
<dbReference type="Gene3D" id="2.60.120.260">
    <property type="entry name" value="Galactose-binding domain-like"/>
    <property type="match status" value="1"/>
</dbReference>
<protein>
    <submittedName>
        <fullName evidence="2">Ig-like domain-containing protein</fullName>
    </submittedName>
</protein>
<sequence length="573" mass="61943">MKTNLLKGITFLGMLLCWQISIAREVVFNFQDYPNETTEITVDGVTLLGEQGSHVNTSARVYSGTWRVYKGNNMSFTTQNNESITSIVFSNGTIPNWNGNQNQVLFENIQVSSTQKINSITVTIEDVSSELKDPKCTFSAESATYTLGEAFSAPTFTTESDGEVTYKSSNTDVATVDNSGNITVVAAGTTTITASVAATDTYAAGSASYTLTVVDPNILFTESFANGLNGFTSTGELWKKGTYNGTSYAFINAYGKGAQTEMLTSPSIDLSEIANATLTFDHAIGYIGNNDPKIDFTLWIKEENSEDWTQVTIPNYPENSEEWSNFVSSGEIALQAYCGKKIQIGFQYKSTDEKQSGWEVTNILVKKAEPTTLTISVSDAGYATYFTDQAWVVADNMKAGIVTGVENKNLTIDWKYAAGSVVPANTAVLIQADAKEYVCEVSNSEEEAPANNLLKGSTTAATTEGENCLFYKLSYDNGGKNLGFYWAAENGAAFQNEANKAYLALTTTVAQNVRGFGLEGDGTTGIGQIVNGETLVNVYTIDGIIVRKQVKESQALNGLKKGIYIVNGKKVIK</sequence>
<dbReference type="SUPFAM" id="SSF49373">
    <property type="entry name" value="Invasin/intimin cell-adhesion fragments"/>
    <property type="match status" value="1"/>
</dbReference>
<proteinExistence type="predicted"/>
<dbReference type="SMART" id="SM00635">
    <property type="entry name" value="BID_2"/>
    <property type="match status" value="1"/>
</dbReference>
<dbReference type="EMBL" id="JAUDCF010000002">
    <property type="protein sequence ID" value="MDM8144678.1"/>
    <property type="molecule type" value="Genomic_DNA"/>
</dbReference>
<accession>A0ABT7U4F4</accession>
<evidence type="ECO:0000313" key="3">
    <source>
        <dbReference type="Proteomes" id="UP001228403"/>
    </source>
</evidence>